<evidence type="ECO:0000313" key="17">
    <source>
        <dbReference type="EMBL" id="HIT50432.1"/>
    </source>
</evidence>
<sequence length="312" mass="35023">MVDYITVEKIMNDNNLDLIAGEKGLKRHCTEDMIARPGLEFAGFFDYFDATRVQLVGSKEAKFLNRQDSKKAYEHVRKIYEMSPPCIVLSVNVVIPDFFKQLSEEFGICLLRSHLRTTPTSSKLYNYLQDHLASSISVHGTFLDINGMGTMIIGKSGIGKSETSLDLIKRGHQLIADDLVEIIEKEPGNLIGTAPDILKRYMEIRGIGIVDVVTMFGAGAYRVRKNLSLVVELEAWNEDKYYDRLGLDEEKIKYFNTEITKITIPVLPGRTVSLLVESAAMNEKLKRMGHFAAMEFINKVDSKASGGGKEDD</sequence>
<dbReference type="GO" id="GO:0000287">
    <property type="term" value="F:magnesium ion binding"/>
    <property type="evidence" value="ECO:0007669"/>
    <property type="project" value="UniProtKB-UniRule"/>
</dbReference>
<dbReference type="HAMAP" id="MF_01249">
    <property type="entry name" value="HPr_kinase"/>
    <property type="match status" value="1"/>
</dbReference>
<organism evidence="17 18">
    <name type="scientific">Candidatus Pelethenecus faecipullorum</name>
    <dbReference type="NCBI Taxonomy" id="2840900"/>
    <lineage>
        <taxon>Bacteria</taxon>
        <taxon>Bacillati</taxon>
        <taxon>Mycoplasmatota</taxon>
        <taxon>Mollicutes</taxon>
        <taxon>Candidatus Pelethenecus</taxon>
    </lineage>
</organism>
<dbReference type="Pfam" id="PF02603">
    <property type="entry name" value="Hpr_kinase_N"/>
    <property type="match status" value="1"/>
</dbReference>
<evidence type="ECO:0000256" key="2">
    <source>
        <dbReference type="ARBA" id="ARBA00001946"/>
    </source>
</evidence>
<keyword evidence="11 14" id="KW-0511">Multifunctional enzyme</keyword>
<feature type="active site" evidence="14">
    <location>
        <position position="244"/>
    </location>
</feature>
<dbReference type="Proteomes" id="UP000886758">
    <property type="component" value="Unassembled WGS sequence"/>
</dbReference>
<comment type="domain">
    <text evidence="14">The Walker A ATP-binding motif also binds Pi and PPi.</text>
</comment>
<proteinExistence type="inferred from homology"/>
<feature type="active site" evidence="14">
    <location>
        <position position="160"/>
    </location>
</feature>
<reference evidence="17" key="2">
    <citation type="journal article" date="2021" name="PeerJ">
        <title>Extensive microbial diversity within the chicken gut microbiome revealed by metagenomics and culture.</title>
        <authorList>
            <person name="Gilroy R."/>
            <person name="Ravi A."/>
            <person name="Getino M."/>
            <person name="Pursley I."/>
            <person name="Horton D.L."/>
            <person name="Alikhan N.F."/>
            <person name="Baker D."/>
            <person name="Gharbi K."/>
            <person name="Hall N."/>
            <person name="Watson M."/>
            <person name="Adriaenssens E.M."/>
            <person name="Foster-Nyarko E."/>
            <person name="Jarju S."/>
            <person name="Secka A."/>
            <person name="Antonio M."/>
            <person name="Oren A."/>
            <person name="Chaudhuri R.R."/>
            <person name="La Ragione R."/>
            <person name="Hildebrand F."/>
            <person name="Pallen M.J."/>
        </authorList>
    </citation>
    <scope>NUCLEOTIDE SEQUENCE</scope>
    <source>
        <strain evidence="17">ChiW17-6978</strain>
    </source>
</reference>
<gene>
    <name evidence="14 17" type="primary">hprK</name>
    <name evidence="17" type="ORF">IAD46_05335</name>
</gene>
<feature type="binding site" evidence="14">
    <location>
        <position position="161"/>
    </location>
    <ligand>
        <name>Mg(2+)</name>
        <dbReference type="ChEBI" id="CHEBI:18420"/>
    </ligand>
</feature>
<evidence type="ECO:0000256" key="5">
    <source>
        <dbReference type="ARBA" id="ARBA00022679"/>
    </source>
</evidence>
<feature type="domain" description="HPr kinase/phosphorylase C-terminal" evidence="16">
    <location>
        <begin position="131"/>
        <end position="299"/>
    </location>
</feature>
<dbReference type="FunFam" id="3.40.50.300:FF:000174">
    <property type="entry name" value="HPr kinase/phosphorylase"/>
    <property type="match status" value="1"/>
</dbReference>
<evidence type="ECO:0000256" key="13">
    <source>
        <dbReference type="ARBA" id="ARBA00047657"/>
    </source>
</evidence>
<name>A0A9D1KJF4_9MOLU</name>
<keyword evidence="5 14" id="KW-0808">Transferase</keyword>
<feature type="active site" evidence="14">
    <location>
        <position position="139"/>
    </location>
</feature>
<evidence type="ECO:0000256" key="11">
    <source>
        <dbReference type="ARBA" id="ARBA00023268"/>
    </source>
</evidence>
<comment type="catalytic activity">
    <reaction evidence="13 14">
        <text>[HPr protein]-O-phospho-L-serine + phosphate + H(+) = [HPr protein]-L-serine + diphosphate</text>
        <dbReference type="Rhea" id="RHEA:46604"/>
        <dbReference type="Rhea" id="RHEA-COMP:11602"/>
        <dbReference type="Rhea" id="RHEA-COMP:11603"/>
        <dbReference type="ChEBI" id="CHEBI:15378"/>
        <dbReference type="ChEBI" id="CHEBI:29999"/>
        <dbReference type="ChEBI" id="CHEBI:33019"/>
        <dbReference type="ChEBI" id="CHEBI:43474"/>
        <dbReference type="ChEBI" id="CHEBI:83421"/>
    </reaction>
</comment>
<comment type="similarity">
    <text evidence="3 14">Belongs to the HPrK/P family.</text>
</comment>
<evidence type="ECO:0000256" key="14">
    <source>
        <dbReference type="HAMAP-Rule" id="MF_01249"/>
    </source>
</evidence>
<dbReference type="Gene3D" id="3.40.1390.20">
    <property type="entry name" value="HprK N-terminal domain-like"/>
    <property type="match status" value="1"/>
</dbReference>
<dbReference type="AlphaFoldDB" id="A0A9D1KJF4"/>
<keyword evidence="4 14" id="KW-0723">Serine/threonine-protein kinase</keyword>
<dbReference type="InterPro" id="IPR011104">
    <property type="entry name" value="Hpr_kin/Pase_C"/>
</dbReference>
<accession>A0A9D1KJF4</accession>
<protein>
    <recommendedName>
        <fullName evidence="14">HPr kinase/phosphorylase</fullName>
        <shortName evidence="14">HPrK/P</shortName>
        <ecNumber evidence="14">2.7.11.-</ecNumber>
        <ecNumber evidence="14">2.7.4.-</ecNumber>
    </recommendedName>
    <alternativeName>
        <fullName evidence="14">HPr(Ser) kinase/phosphorylase</fullName>
    </alternativeName>
</protein>
<evidence type="ECO:0000256" key="10">
    <source>
        <dbReference type="ARBA" id="ARBA00022842"/>
    </source>
</evidence>
<dbReference type="InterPro" id="IPR028979">
    <property type="entry name" value="Ser_kin/Pase_Hpr-like_N_sf"/>
</dbReference>
<dbReference type="GO" id="GO:0005524">
    <property type="term" value="F:ATP binding"/>
    <property type="evidence" value="ECO:0007669"/>
    <property type="project" value="UniProtKB-UniRule"/>
</dbReference>
<dbReference type="GO" id="GO:0006109">
    <property type="term" value="P:regulation of carbohydrate metabolic process"/>
    <property type="evidence" value="ECO:0007669"/>
    <property type="project" value="UniProtKB-UniRule"/>
</dbReference>
<comment type="miscellaneous">
    <text evidence="14">Both phosphorylation and phosphorolysis are carried out by the same active site and suggest a common mechanism for both reactions.</text>
</comment>
<dbReference type="GO" id="GO:0004674">
    <property type="term" value="F:protein serine/threonine kinase activity"/>
    <property type="evidence" value="ECO:0007669"/>
    <property type="project" value="UniProtKB-KW"/>
</dbReference>
<evidence type="ECO:0000256" key="4">
    <source>
        <dbReference type="ARBA" id="ARBA00022527"/>
    </source>
</evidence>
<comment type="caution">
    <text evidence="17">The sequence shown here is derived from an EMBL/GenBank/DDBJ whole genome shotgun (WGS) entry which is preliminary data.</text>
</comment>
<keyword evidence="10 14" id="KW-0460">Magnesium</keyword>
<reference evidence="17" key="1">
    <citation type="submission" date="2020-10" db="EMBL/GenBank/DDBJ databases">
        <authorList>
            <person name="Gilroy R."/>
        </authorList>
    </citation>
    <scope>NUCLEOTIDE SEQUENCE</scope>
    <source>
        <strain evidence="17">ChiW17-6978</strain>
    </source>
</reference>
<keyword evidence="9 14" id="KW-0067">ATP-binding</keyword>
<evidence type="ECO:0000256" key="7">
    <source>
        <dbReference type="ARBA" id="ARBA00022741"/>
    </source>
</evidence>
<evidence type="ECO:0000256" key="6">
    <source>
        <dbReference type="ARBA" id="ARBA00022723"/>
    </source>
</evidence>
<keyword evidence="8 14" id="KW-0418">Kinase</keyword>
<dbReference type="PANTHER" id="PTHR30305">
    <property type="entry name" value="PROTEIN YJDM-RELATED"/>
    <property type="match status" value="1"/>
</dbReference>
<comment type="subunit">
    <text evidence="14">Homohexamer.</text>
</comment>
<dbReference type="EC" id="2.7.11.-" evidence="14"/>
<evidence type="ECO:0000256" key="8">
    <source>
        <dbReference type="ARBA" id="ARBA00022777"/>
    </source>
</evidence>
<feature type="domain" description="HPr(Ser) kinase/phosphorylase N-terminal" evidence="15">
    <location>
        <begin position="5"/>
        <end position="128"/>
    </location>
</feature>
<evidence type="ECO:0000259" key="15">
    <source>
        <dbReference type="Pfam" id="PF02603"/>
    </source>
</evidence>
<feature type="binding site" evidence="14">
    <location>
        <begin position="154"/>
        <end position="161"/>
    </location>
    <ligand>
        <name>ATP</name>
        <dbReference type="ChEBI" id="CHEBI:30616"/>
    </ligand>
</feature>
<dbReference type="EMBL" id="DVLF01000170">
    <property type="protein sequence ID" value="HIT50432.1"/>
    <property type="molecule type" value="Genomic_DNA"/>
</dbReference>
<feature type="region of interest" description="Important for the catalytic mechanism of both phosphorylation and dephosphorylation" evidence="14">
    <location>
        <begin position="202"/>
        <end position="211"/>
    </location>
</feature>
<feature type="active site" description="Proton acceptor; for phosphorylation activity. Proton donor; for dephosphorylation activity" evidence="14">
    <location>
        <position position="178"/>
    </location>
</feature>
<dbReference type="EC" id="2.7.4.-" evidence="14"/>
<dbReference type="Gene3D" id="3.40.50.300">
    <property type="entry name" value="P-loop containing nucleotide triphosphate hydrolases"/>
    <property type="match status" value="1"/>
</dbReference>
<dbReference type="PANTHER" id="PTHR30305:SF1">
    <property type="entry name" value="HPR KINASE_PHOSPHORYLASE"/>
    <property type="match status" value="1"/>
</dbReference>
<keyword evidence="6 14" id="KW-0479">Metal-binding</keyword>
<evidence type="ECO:0000256" key="1">
    <source>
        <dbReference type="ARBA" id="ARBA00001120"/>
    </source>
</evidence>
<evidence type="ECO:0000313" key="18">
    <source>
        <dbReference type="Proteomes" id="UP000886758"/>
    </source>
</evidence>
<keyword evidence="12" id="KW-0119">Carbohydrate metabolism</keyword>
<dbReference type="GO" id="GO:0000155">
    <property type="term" value="F:phosphorelay sensor kinase activity"/>
    <property type="evidence" value="ECO:0007669"/>
    <property type="project" value="InterPro"/>
</dbReference>
<dbReference type="SUPFAM" id="SSF75138">
    <property type="entry name" value="HprK N-terminal domain-like"/>
    <property type="match status" value="1"/>
</dbReference>
<dbReference type="CDD" id="cd01918">
    <property type="entry name" value="HprK_C"/>
    <property type="match status" value="1"/>
</dbReference>
<keyword evidence="7 14" id="KW-0547">Nucleotide-binding</keyword>
<dbReference type="NCBIfam" id="TIGR00679">
    <property type="entry name" value="hpr-ser"/>
    <property type="match status" value="1"/>
</dbReference>
<dbReference type="InterPro" id="IPR027417">
    <property type="entry name" value="P-loop_NTPase"/>
</dbReference>
<evidence type="ECO:0000256" key="12">
    <source>
        <dbReference type="ARBA" id="ARBA00023277"/>
    </source>
</evidence>
<dbReference type="SUPFAM" id="SSF53795">
    <property type="entry name" value="PEP carboxykinase-like"/>
    <property type="match status" value="1"/>
</dbReference>
<evidence type="ECO:0000259" key="16">
    <source>
        <dbReference type="Pfam" id="PF07475"/>
    </source>
</evidence>
<comment type="function">
    <text evidence="14">Catalyzes the ATP- as well as the pyrophosphate-dependent phosphorylation of a specific serine residue in HPr, a phosphocarrier protein of the phosphoenolpyruvate-dependent sugar phosphotransferase system (PTS). HprK/P also catalyzes the pyrophosphate-producing, inorganic phosphate-dependent dephosphorylation (phosphorolysis) of seryl-phosphorylated HPr (P-Ser-HPr).</text>
</comment>
<dbReference type="GO" id="GO:0004712">
    <property type="term" value="F:protein serine/threonine/tyrosine kinase activity"/>
    <property type="evidence" value="ECO:0007669"/>
    <property type="project" value="UniProtKB-UniRule"/>
</dbReference>
<feature type="region of interest" description="Important for the catalytic mechanism of dephosphorylation" evidence="14">
    <location>
        <begin position="265"/>
        <end position="270"/>
    </location>
</feature>
<comment type="catalytic activity">
    <reaction evidence="1 14">
        <text>[HPr protein]-L-serine + ATP = [HPr protein]-O-phospho-L-serine + ADP + H(+)</text>
        <dbReference type="Rhea" id="RHEA:46600"/>
        <dbReference type="Rhea" id="RHEA-COMP:11602"/>
        <dbReference type="Rhea" id="RHEA-COMP:11603"/>
        <dbReference type="ChEBI" id="CHEBI:15378"/>
        <dbReference type="ChEBI" id="CHEBI:29999"/>
        <dbReference type="ChEBI" id="CHEBI:30616"/>
        <dbReference type="ChEBI" id="CHEBI:83421"/>
        <dbReference type="ChEBI" id="CHEBI:456216"/>
    </reaction>
</comment>
<dbReference type="InterPro" id="IPR003755">
    <property type="entry name" value="HPr(Ser)_kin/Pase"/>
</dbReference>
<evidence type="ECO:0000256" key="3">
    <source>
        <dbReference type="ARBA" id="ARBA00006883"/>
    </source>
</evidence>
<evidence type="ECO:0000256" key="9">
    <source>
        <dbReference type="ARBA" id="ARBA00022840"/>
    </source>
</evidence>
<dbReference type="Pfam" id="PF07475">
    <property type="entry name" value="Hpr_kinase_C"/>
    <property type="match status" value="1"/>
</dbReference>
<comment type="cofactor">
    <cofactor evidence="2 14">
        <name>Mg(2+)</name>
        <dbReference type="ChEBI" id="CHEBI:18420"/>
    </cofactor>
</comment>
<dbReference type="InterPro" id="IPR011126">
    <property type="entry name" value="Hpr_kin/Pase_Hpr_N"/>
</dbReference>
<feature type="binding site" evidence="14">
    <location>
        <position position="203"/>
    </location>
    <ligand>
        <name>Mg(2+)</name>
        <dbReference type="ChEBI" id="CHEBI:18420"/>
    </ligand>
</feature>